<dbReference type="NCBIfam" id="TIGR00086">
    <property type="entry name" value="smpB"/>
    <property type="match status" value="1"/>
</dbReference>
<comment type="subcellular location">
    <subcellularLocation>
        <location evidence="3">Cytoplasm</location>
    </subcellularLocation>
    <text evidence="3">The tmRNA-SmpB complex associates with stalled 70S ribosomes.</text>
</comment>
<dbReference type="EMBL" id="CAIY01000011">
    <property type="protein sequence ID" value="CCH66378.1"/>
    <property type="molecule type" value="Genomic_DNA"/>
</dbReference>
<sequence length="165" mass="19358">MNSKNSKSNTNNNRDNGYRIVSDNRQARYLYEILETYEAGLELFGTEVKSIRAGRINIQDGYALIKNGEAWLLNAHISPYNASSQYFNHEPRRTRKLLLHRQEIRKLIGKVEQQGLTLVPLKIYLKRGWVKVSIALARGKKVYDKRETIKQRQDQRDMQRAMKSY</sequence>
<evidence type="ECO:0000256" key="1">
    <source>
        <dbReference type="ARBA" id="ARBA00022490"/>
    </source>
</evidence>
<dbReference type="SUPFAM" id="SSF74982">
    <property type="entry name" value="Small protein B (SmpB)"/>
    <property type="match status" value="1"/>
</dbReference>
<dbReference type="STRING" id="1165094.RINTHH_2230"/>
<dbReference type="Proteomes" id="UP000053051">
    <property type="component" value="Unassembled WGS sequence"/>
</dbReference>
<comment type="function">
    <text evidence="3">Required for rescue of stalled ribosomes mediated by trans-translation. Binds to transfer-messenger RNA (tmRNA), required for stable association of tmRNA with ribosomes. tmRNA and SmpB together mimic tRNA shape, replacing the anticodon stem-loop with SmpB. tmRNA is encoded by the ssrA gene; the 2 termini fold to resemble tRNA(Ala) and it encodes a 'tag peptide', a short internal open reading frame. During trans-translation Ala-aminoacylated tmRNA acts like a tRNA, entering the A-site of stalled ribosomes, displacing the stalled mRNA. The ribosome then switches to translate the ORF on the tmRNA; the nascent peptide is terminated with the 'tag peptide' encoded by the tmRNA and targeted for degradation. The ribosome is freed to recommence translation, which seems to be the essential function of trans-translation.</text>
</comment>
<dbReference type="AlphaFoldDB" id="M1WZ03"/>
<gene>
    <name evidence="3" type="primary">smpB</name>
    <name evidence="4" type="ORF">RINTHH_2230</name>
</gene>
<dbReference type="Gene3D" id="2.40.280.10">
    <property type="match status" value="1"/>
</dbReference>
<dbReference type="InterPro" id="IPR020081">
    <property type="entry name" value="SsrA-bd_prot_CS"/>
</dbReference>
<dbReference type="PROSITE" id="PS01317">
    <property type="entry name" value="SSRP"/>
    <property type="match status" value="1"/>
</dbReference>
<dbReference type="GO" id="GO:0003723">
    <property type="term" value="F:RNA binding"/>
    <property type="evidence" value="ECO:0007669"/>
    <property type="project" value="UniProtKB-UniRule"/>
</dbReference>
<reference evidence="4 5" key="1">
    <citation type="submission" date="2012-05" db="EMBL/GenBank/DDBJ databases">
        <authorList>
            <person name="Hilton J."/>
        </authorList>
    </citation>
    <scope>NUCLEOTIDE SEQUENCE [LARGE SCALE GENOMIC DNA]</scope>
    <source>
        <strain evidence="4 5">HH01</strain>
    </source>
</reference>
<keyword evidence="5" id="KW-1185">Reference proteome</keyword>
<organism evidence="4 5">
    <name type="scientific">Richelia intracellularis HH01</name>
    <dbReference type="NCBI Taxonomy" id="1165094"/>
    <lineage>
        <taxon>Bacteria</taxon>
        <taxon>Bacillati</taxon>
        <taxon>Cyanobacteriota</taxon>
        <taxon>Cyanophyceae</taxon>
        <taxon>Nostocales</taxon>
        <taxon>Nostocaceae</taxon>
        <taxon>Richelia</taxon>
    </lineage>
</organism>
<evidence type="ECO:0000313" key="4">
    <source>
        <dbReference type="EMBL" id="CCH66378.1"/>
    </source>
</evidence>
<reference evidence="5" key="2">
    <citation type="submission" date="2016-01" db="EMBL/GenBank/DDBJ databases">
        <title>Diatom-associated endosymboitic cyanobacterium lacks core nitrogen metabolism enzymes.</title>
        <authorList>
            <person name="Hilton J.A."/>
            <person name="Foster R.A."/>
            <person name="Tripp H.J."/>
            <person name="Carter B.J."/>
            <person name="Zehr J.P."/>
            <person name="Villareal T.A."/>
        </authorList>
    </citation>
    <scope>NUCLEOTIDE SEQUENCE [LARGE SCALE GENOMIC DNA]</scope>
    <source>
        <strain evidence="5">HH01</strain>
    </source>
</reference>
<keyword evidence="2 3" id="KW-0694">RNA-binding</keyword>
<proteinExistence type="inferred from homology"/>
<dbReference type="InterPro" id="IPR023620">
    <property type="entry name" value="SmpB"/>
</dbReference>
<dbReference type="GO" id="GO:0070930">
    <property type="term" value="P:trans-translation-dependent protein tagging"/>
    <property type="evidence" value="ECO:0007669"/>
    <property type="project" value="TreeGrafter"/>
</dbReference>
<dbReference type="PANTHER" id="PTHR30308:SF2">
    <property type="entry name" value="SSRA-BINDING PROTEIN"/>
    <property type="match status" value="1"/>
</dbReference>
<dbReference type="PANTHER" id="PTHR30308">
    <property type="entry name" value="TMRNA-BINDING COMPONENT OF TRANS-TRANSLATION TAGGING COMPLEX"/>
    <property type="match status" value="1"/>
</dbReference>
<dbReference type="InterPro" id="IPR000037">
    <property type="entry name" value="SsrA-bd_prot"/>
</dbReference>
<evidence type="ECO:0000256" key="2">
    <source>
        <dbReference type="ARBA" id="ARBA00022884"/>
    </source>
</evidence>
<comment type="caution">
    <text evidence="4">The sequence shown here is derived from an EMBL/GenBank/DDBJ whole genome shotgun (WGS) entry which is preliminary data.</text>
</comment>
<dbReference type="GO" id="GO:0070929">
    <property type="term" value="P:trans-translation"/>
    <property type="evidence" value="ECO:0007669"/>
    <property type="project" value="UniProtKB-UniRule"/>
</dbReference>
<name>M1WZ03_9NOST</name>
<keyword evidence="1 3" id="KW-0963">Cytoplasm</keyword>
<dbReference type="OrthoDB" id="9805462at2"/>
<protein>
    <recommendedName>
        <fullName evidence="3">SsrA-binding protein</fullName>
    </recommendedName>
    <alternativeName>
        <fullName evidence="3">Small protein B</fullName>
    </alternativeName>
</protein>
<dbReference type="CDD" id="cd09294">
    <property type="entry name" value="SmpB"/>
    <property type="match status" value="1"/>
</dbReference>
<accession>M1WZ03</accession>
<comment type="similarity">
    <text evidence="3">Belongs to the SmpB family.</text>
</comment>
<dbReference type="Pfam" id="PF01668">
    <property type="entry name" value="SmpB"/>
    <property type="match status" value="1"/>
</dbReference>
<evidence type="ECO:0000313" key="5">
    <source>
        <dbReference type="Proteomes" id="UP000053051"/>
    </source>
</evidence>
<dbReference type="NCBIfam" id="NF003843">
    <property type="entry name" value="PRK05422.1"/>
    <property type="match status" value="1"/>
</dbReference>
<evidence type="ECO:0000256" key="3">
    <source>
        <dbReference type="HAMAP-Rule" id="MF_00023"/>
    </source>
</evidence>
<dbReference type="RefSeq" id="WP_008231782.1">
    <property type="nucleotide sequence ID" value="NZ_CAIY01000011.1"/>
</dbReference>
<dbReference type="HAMAP" id="MF_00023">
    <property type="entry name" value="SmpB"/>
    <property type="match status" value="1"/>
</dbReference>
<dbReference type="GO" id="GO:0005829">
    <property type="term" value="C:cytosol"/>
    <property type="evidence" value="ECO:0007669"/>
    <property type="project" value="TreeGrafter"/>
</dbReference>